<dbReference type="GO" id="GO:0005829">
    <property type="term" value="C:cytosol"/>
    <property type="evidence" value="ECO:0007669"/>
    <property type="project" value="TreeGrafter"/>
</dbReference>
<sequence>MQAWQQTVNHHPILRTGLVWEDVEEPLQIVYRQVDIPCEHLDWRGCSVEEQQTKLRAYLQQDRMQGFDLSQIPLMRFAIIRMSDDSYEFLWTYHHILLDGWSLPILLKDVFICYDALSRKTAVQLEHIGHSRTTFAG</sequence>
<evidence type="ECO:0000313" key="3">
    <source>
        <dbReference type="Proteomes" id="UP000326912"/>
    </source>
</evidence>
<evidence type="ECO:0000313" key="2">
    <source>
        <dbReference type="EMBL" id="GER90180.1"/>
    </source>
</evidence>
<dbReference type="GO" id="GO:0044550">
    <property type="term" value="P:secondary metabolite biosynthetic process"/>
    <property type="evidence" value="ECO:0007669"/>
    <property type="project" value="TreeGrafter"/>
</dbReference>
<accession>A0A5J4KUL8</accession>
<feature type="domain" description="Condensation" evidence="1">
    <location>
        <begin position="2"/>
        <end position="126"/>
    </location>
</feature>
<keyword evidence="3" id="KW-1185">Reference proteome</keyword>
<comment type="caution">
    <text evidence="2">The sequence shown here is derived from an EMBL/GenBank/DDBJ whole genome shotgun (WGS) entry which is preliminary data.</text>
</comment>
<dbReference type="GO" id="GO:0031177">
    <property type="term" value="F:phosphopantetheine binding"/>
    <property type="evidence" value="ECO:0007669"/>
    <property type="project" value="TreeGrafter"/>
</dbReference>
<dbReference type="InterPro" id="IPR023213">
    <property type="entry name" value="CAT-like_dom_sf"/>
</dbReference>
<dbReference type="Proteomes" id="UP000326912">
    <property type="component" value="Unassembled WGS sequence"/>
</dbReference>
<protein>
    <recommendedName>
        <fullName evidence="1">Condensation domain-containing protein</fullName>
    </recommendedName>
</protein>
<dbReference type="GO" id="GO:0043041">
    <property type="term" value="P:amino acid activation for nonribosomal peptide biosynthetic process"/>
    <property type="evidence" value="ECO:0007669"/>
    <property type="project" value="TreeGrafter"/>
</dbReference>
<dbReference type="SUPFAM" id="SSF52777">
    <property type="entry name" value="CoA-dependent acyltransferases"/>
    <property type="match status" value="1"/>
</dbReference>
<dbReference type="InterPro" id="IPR001242">
    <property type="entry name" value="Condensation_dom"/>
</dbReference>
<dbReference type="GO" id="GO:0008610">
    <property type="term" value="P:lipid biosynthetic process"/>
    <property type="evidence" value="ECO:0007669"/>
    <property type="project" value="UniProtKB-ARBA"/>
</dbReference>
<proteinExistence type="predicted"/>
<name>A0A5J4KUL8_9CHLR</name>
<dbReference type="EMBL" id="BKZW01000002">
    <property type="protein sequence ID" value="GER90180.1"/>
    <property type="molecule type" value="Genomic_DNA"/>
</dbReference>
<dbReference type="PANTHER" id="PTHR45527">
    <property type="entry name" value="NONRIBOSOMAL PEPTIDE SYNTHETASE"/>
    <property type="match status" value="1"/>
</dbReference>
<dbReference type="Pfam" id="PF00668">
    <property type="entry name" value="Condensation"/>
    <property type="match status" value="1"/>
</dbReference>
<dbReference type="GO" id="GO:0003824">
    <property type="term" value="F:catalytic activity"/>
    <property type="evidence" value="ECO:0007669"/>
    <property type="project" value="InterPro"/>
</dbReference>
<dbReference type="AlphaFoldDB" id="A0A5J4KUL8"/>
<dbReference type="Gene3D" id="3.30.559.10">
    <property type="entry name" value="Chloramphenicol acetyltransferase-like domain"/>
    <property type="match status" value="1"/>
</dbReference>
<dbReference type="PANTHER" id="PTHR45527:SF1">
    <property type="entry name" value="FATTY ACID SYNTHASE"/>
    <property type="match status" value="1"/>
</dbReference>
<organism evidence="2 3">
    <name type="scientific">Dictyobacter vulcani</name>
    <dbReference type="NCBI Taxonomy" id="2607529"/>
    <lineage>
        <taxon>Bacteria</taxon>
        <taxon>Bacillati</taxon>
        <taxon>Chloroflexota</taxon>
        <taxon>Ktedonobacteria</taxon>
        <taxon>Ktedonobacterales</taxon>
        <taxon>Dictyobacteraceae</taxon>
        <taxon>Dictyobacter</taxon>
    </lineage>
</organism>
<reference evidence="2 3" key="1">
    <citation type="submission" date="2019-10" db="EMBL/GenBank/DDBJ databases">
        <title>Dictyobacter vulcani sp. nov., within the class Ktedonobacteria, isolated from soil of volcanic Mt. Zao.</title>
        <authorList>
            <person name="Zheng Y."/>
            <person name="Wang C.M."/>
            <person name="Sakai Y."/>
            <person name="Abe K."/>
            <person name="Yokota A."/>
            <person name="Yabe S."/>
        </authorList>
    </citation>
    <scope>NUCLEOTIDE SEQUENCE [LARGE SCALE GENOMIC DNA]</scope>
    <source>
        <strain evidence="2 3">W12</strain>
    </source>
</reference>
<evidence type="ECO:0000259" key="1">
    <source>
        <dbReference type="Pfam" id="PF00668"/>
    </source>
</evidence>
<gene>
    <name evidence="2" type="ORF">KDW_43420</name>
</gene>